<organism evidence="1 2">
    <name type="scientific">Mesorhizobium tianshanense</name>
    <dbReference type="NCBI Taxonomy" id="39844"/>
    <lineage>
        <taxon>Bacteria</taxon>
        <taxon>Pseudomonadati</taxon>
        <taxon>Pseudomonadota</taxon>
        <taxon>Alphaproteobacteria</taxon>
        <taxon>Hyphomicrobiales</taxon>
        <taxon>Phyllobacteriaceae</taxon>
        <taxon>Mesorhizobium</taxon>
    </lineage>
</organism>
<sequence>MSGEPSLFSRASAEIVDLHRFFVDWFDRARADRADFSRFERVMGEGFQMIAPDGQLLDRNAVLDHVRASRATCDGDFAIAIEDIRTGWQAGDTIVVCYVEAQQRGGKHSRRRSSAVFTTSSSAPNGIEWRHLHETWLQMPEDRTGSRHE</sequence>
<dbReference type="SUPFAM" id="SSF54427">
    <property type="entry name" value="NTF2-like"/>
    <property type="match status" value="1"/>
</dbReference>
<dbReference type="EMBL" id="VLKT01000003">
    <property type="protein sequence ID" value="TWI42281.1"/>
    <property type="molecule type" value="Genomic_DNA"/>
</dbReference>
<accession>A0A562PCX6</accession>
<evidence type="ECO:0008006" key="3">
    <source>
        <dbReference type="Google" id="ProtNLM"/>
    </source>
</evidence>
<dbReference type="AlphaFoldDB" id="A0A562PCX6"/>
<evidence type="ECO:0000313" key="2">
    <source>
        <dbReference type="Proteomes" id="UP000317122"/>
    </source>
</evidence>
<dbReference type="InterPro" id="IPR032710">
    <property type="entry name" value="NTF2-like_dom_sf"/>
</dbReference>
<protein>
    <recommendedName>
        <fullName evidence="3">DUF4440 domain-containing protein</fullName>
    </recommendedName>
</protein>
<dbReference type="PIRSF" id="PIRSF029394">
    <property type="entry name" value="UCP029394"/>
    <property type="match status" value="1"/>
</dbReference>
<dbReference type="InterPro" id="IPR016918">
    <property type="entry name" value="UCP029394"/>
</dbReference>
<gene>
    <name evidence="1" type="ORF">IQ26_00655</name>
</gene>
<keyword evidence="2" id="KW-1185">Reference proteome</keyword>
<name>A0A562PCX6_9HYPH</name>
<proteinExistence type="predicted"/>
<dbReference type="Proteomes" id="UP000317122">
    <property type="component" value="Unassembled WGS sequence"/>
</dbReference>
<evidence type="ECO:0000313" key="1">
    <source>
        <dbReference type="EMBL" id="TWI42281.1"/>
    </source>
</evidence>
<dbReference type="Gene3D" id="3.10.450.50">
    <property type="match status" value="1"/>
</dbReference>
<comment type="caution">
    <text evidence="1">The sequence shown here is derived from an EMBL/GenBank/DDBJ whole genome shotgun (WGS) entry which is preliminary data.</text>
</comment>
<reference evidence="1 2" key="1">
    <citation type="journal article" date="2015" name="Stand. Genomic Sci.">
        <title>Genomic Encyclopedia of Bacterial and Archaeal Type Strains, Phase III: the genomes of soil and plant-associated and newly described type strains.</title>
        <authorList>
            <person name="Whitman W.B."/>
            <person name="Woyke T."/>
            <person name="Klenk H.P."/>
            <person name="Zhou Y."/>
            <person name="Lilburn T.G."/>
            <person name="Beck B.J."/>
            <person name="De Vos P."/>
            <person name="Vandamme P."/>
            <person name="Eisen J.A."/>
            <person name="Garrity G."/>
            <person name="Hugenholtz P."/>
            <person name="Kyrpides N.C."/>
        </authorList>
    </citation>
    <scope>NUCLEOTIDE SEQUENCE [LARGE SCALE GENOMIC DNA]</scope>
    <source>
        <strain evidence="1 2">CGMCC 1.2546</strain>
    </source>
</reference>
<dbReference type="RefSeq" id="WP_145713408.1">
    <property type="nucleotide sequence ID" value="NZ_BSPF01000125.1"/>
</dbReference>
<dbReference type="OrthoDB" id="8420905at2"/>